<evidence type="ECO:0000256" key="1">
    <source>
        <dbReference type="ARBA" id="ARBA00022630"/>
    </source>
</evidence>
<dbReference type="PIRSF" id="PIRSF000332">
    <property type="entry name" value="FMO"/>
    <property type="match status" value="1"/>
</dbReference>
<feature type="signal peptide" evidence="4">
    <location>
        <begin position="1"/>
        <end position="18"/>
    </location>
</feature>
<reference evidence="5" key="1">
    <citation type="submission" date="2015-10" db="EMBL/GenBank/DDBJ databases">
        <authorList>
            <person name="Regsiter A."/>
            <person name="william w."/>
        </authorList>
    </citation>
    <scope>NUCLEOTIDE SEQUENCE</scope>
    <source>
        <strain evidence="5">Montdore</strain>
    </source>
</reference>
<dbReference type="SUPFAM" id="SSF51905">
    <property type="entry name" value="FAD/NAD(P)-binding domain"/>
    <property type="match status" value="1"/>
</dbReference>
<dbReference type="GO" id="GO:0016491">
    <property type="term" value="F:oxidoreductase activity"/>
    <property type="evidence" value="ECO:0007669"/>
    <property type="project" value="UniProtKB-KW"/>
</dbReference>
<name>A0A292PRR4_9PEZI</name>
<sequence>MSTKVIVIGAGWFGLAAAKTYLQVDPHIDLTILESGETIGGTWSKERVYPNLLAQQRYGRYEYSDRNIEIEGGNRNSFVPALKIHAYMNEYAEEFGVKERIRFKTFVSRVVRNKDGKRWDVWINDDSELMTCDRLIVATGLTSKPILPNVPSEKPTPKIFHSRDLGSQYDYITSPAVKNVTVYGGGKSAIDTIYSCVTNGKHVNWVIRKGGGGVPPLLTGVANGKVLDDFATSRFSSKLHPNLHTKGWWHWALHSGKNFLGQWLHWKYWERATSSMQSNVEYKKSENMAKLTPSIVDHGPTHFEHDTDTPNSAYWINVGPAVLTQPDIIDWIHCGCQITVHRNTIEKIAGDQVHLDDGSSHRADAVIYATGYDLIQSAFSLEDSVNLGLPTPVKQCPPEAAAKWDHLEEIADREVVERFPRLGKPPPHKKLPVTHTPYRLWHDMVPLPLLSGEKPDRSLVFVGTVKCYSTAIMSEAMALWAVAWMSGRIHPGKSFAEMQHEVAVSNAFARRRYLNLGYKFTYQFYEFLPIVDNLLQELGVRSQRKPDAITDFFEPYTPEDYRGMVEEFKKVHGISNVEETKKEKW</sequence>
<keyword evidence="6" id="KW-1185">Reference proteome</keyword>
<organism evidence="5 6">
    <name type="scientific">Tuber aestivum</name>
    <name type="common">summer truffle</name>
    <dbReference type="NCBI Taxonomy" id="59557"/>
    <lineage>
        <taxon>Eukaryota</taxon>
        <taxon>Fungi</taxon>
        <taxon>Dikarya</taxon>
        <taxon>Ascomycota</taxon>
        <taxon>Pezizomycotina</taxon>
        <taxon>Pezizomycetes</taxon>
        <taxon>Pezizales</taxon>
        <taxon>Tuberaceae</taxon>
        <taxon>Tuber</taxon>
    </lineage>
</organism>
<dbReference type="Proteomes" id="UP001412239">
    <property type="component" value="Unassembled WGS sequence"/>
</dbReference>
<dbReference type="PANTHER" id="PTHR23023">
    <property type="entry name" value="DIMETHYLANILINE MONOOXYGENASE"/>
    <property type="match status" value="1"/>
</dbReference>
<evidence type="ECO:0000313" key="6">
    <source>
        <dbReference type="Proteomes" id="UP001412239"/>
    </source>
</evidence>
<dbReference type="InterPro" id="IPR036188">
    <property type="entry name" value="FAD/NAD-bd_sf"/>
</dbReference>
<dbReference type="InterPro" id="IPR000960">
    <property type="entry name" value="Flavin_mOase"/>
</dbReference>
<keyword evidence="2" id="KW-0274">FAD</keyword>
<keyword evidence="1" id="KW-0285">Flavoprotein</keyword>
<evidence type="ECO:0000256" key="3">
    <source>
        <dbReference type="ARBA" id="ARBA00023002"/>
    </source>
</evidence>
<dbReference type="InterPro" id="IPR050346">
    <property type="entry name" value="FMO-like"/>
</dbReference>
<accession>A0A292PRR4</accession>
<gene>
    <name evidence="5" type="ORF">GSTUAT00005589001</name>
</gene>
<dbReference type="GO" id="GO:0050661">
    <property type="term" value="F:NADP binding"/>
    <property type="evidence" value="ECO:0007669"/>
    <property type="project" value="InterPro"/>
</dbReference>
<feature type="chain" id="PRO_5012335536" description="FAD/NAD(P)-binding domain-containing protein" evidence="4">
    <location>
        <begin position="19"/>
        <end position="585"/>
    </location>
</feature>
<keyword evidence="4" id="KW-0732">Signal</keyword>
<evidence type="ECO:0008006" key="7">
    <source>
        <dbReference type="Google" id="ProtNLM"/>
    </source>
</evidence>
<evidence type="ECO:0000256" key="4">
    <source>
        <dbReference type="SAM" id="SignalP"/>
    </source>
</evidence>
<proteinExistence type="predicted"/>
<protein>
    <recommendedName>
        <fullName evidence="7">FAD/NAD(P)-binding domain-containing protein</fullName>
    </recommendedName>
</protein>
<dbReference type="Pfam" id="PF13738">
    <property type="entry name" value="Pyr_redox_3"/>
    <property type="match status" value="1"/>
</dbReference>
<dbReference type="EMBL" id="LN891050">
    <property type="protein sequence ID" value="CUS10332.1"/>
    <property type="molecule type" value="Genomic_DNA"/>
</dbReference>
<evidence type="ECO:0000313" key="5">
    <source>
        <dbReference type="EMBL" id="CUS10332.1"/>
    </source>
</evidence>
<dbReference type="GO" id="GO:0050660">
    <property type="term" value="F:flavin adenine dinucleotide binding"/>
    <property type="evidence" value="ECO:0007669"/>
    <property type="project" value="InterPro"/>
</dbReference>
<dbReference type="Gene3D" id="3.50.50.60">
    <property type="entry name" value="FAD/NAD(P)-binding domain"/>
    <property type="match status" value="1"/>
</dbReference>
<dbReference type="AlphaFoldDB" id="A0A292PRR4"/>
<evidence type="ECO:0000256" key="2">
    <source>
        <dbReference type="ARBA" id="ARBA00022827"/>
    </source>
</evidence>
<keyword evidence="3" id="KW-0560">Oxidoreductase</keyword>